<keyword evidence="3" id="KW-0804">Transcription</keyword>
<accession>A0ABS2L192</accession>
<dbReference type="PROSITE" id="PS50949">
    <property type="entry name" value="HTH_GNTR"/>
    <property type="match status" value="1"/>
</dbReference>
<dbReference type="GO" id="GO:0003677">
    <property type="term" value="F:DNA binding"/>
    <property type="evidence" value="ECO:0007669"/>
    <property type="project" value="UniProtKB-KW"/>
</dbReference>
<sequence length="257" mass="27607">MRASDRAYAVLRGEIVDWRLAPGTVLAEVEQSTRIGVSRTPLRHALSRLVADGLVEPQGARGLVVAGVSAENVVSLFELRQALEQQSAALAARRRSVEPFAVLQSALRTAPVILGDPSADRQEYYDIVSRFDHEIDVAIDSPYLVAALDGVRTHLARIRRLSSDNPARLLEAAKEHLAIVDAIIDGDAQLAAHATHVHLHRSQQVILASLADAVGGRSHATRPDARAASSLQPTSNAQPTFNAQAAFDHQPEGTPSL</sequence>
<dbReference type="Gene3D" id="1.10.10.10">
    <property type="entry name" value="Winged helix-like DNA-binding domain superfamily/Winged helix DNA-binding domain"/>
    <property type="match status" value="1"/>
</dbReference>
<dbReference type="RefSeq" id="WP_205106534.1">
    <property type="nucleotide sequence ID" value="NZ_JAFBBU010000001.1"/>
</dbReference>
<dbReference type="InterPro" id="IPR000524">
    <property type="entry name" value="Tscrpt_reg_HTH_GntR"/>
</dbReference>
<dbReference type="Pfam" id="PF00392">
    <property type="entry name" value="GntR"/>
    <property type="match status" value="1"/>
</dbReference>
<name>A0ABS2L192_9MICO</name>
<dbReference type="SMART" id="SM00345">
    <property type="entry name" value="HTH_GNTR"/>
    <property type="match status" value="1"/>
</dbReference>
<keyword evidence="7" id="KW-1185">Reference proteome</keyword>
<dbReference type="Pfam" id="PF07729">
    <property type="entry name" value="FCD"/>
    <property type="match status" value="1"/>
</dbReference>
<organism evidence="6 7">
    <name type="scientific">Subtercola frigoramans</name>
    <dbReference type="NCBI Taxonomy" id="120298"/>
    <lineage>
        <taxon>Bacteria</taxon>
        <taxon>Bacillati</taxon>
        <taxon>Actinomycetota</taxon>
        <taxon>Actinomycetes</taxon>
        <taxon>Micrococcales</taxon>
        <taxon>Microbacteriaceae</taxon>
        <taxon>Subtercola</taxon>
    </lineage>
</organism>
<keyword evidence="2 6" id="KW-0238">DNA-binding</keyword>
<dbReference type="Proteomes" id="UP000776164">
    <property type="component" value="Unassembled WGS sequence"/>
</dbReference>
<proteinExistence type="predicted"/>
<evidence type="ECO:0000256" key="3">
    <source>
        <dbReference type="ARBA" id="ARBA00023163"/>
    </source>
</evidence>
<dbReference type="SUPFAM" id="SSF48008">
    <property type="entry name" value="GntR ligand-binding domain-like"/>
    <property type="match status" value="1"/>
</dbReference>
<dbReference type="InterPro" id="IPR011711">
    <property type="entry name" value="GntR_C"/>
</dbReference>
<evidence type="ECO:0000313" key="7">
    <source>
        <dbReference type="Proteomes" id="UP000776164"/>
    </source>
</evidence>
<dbReference type="PANTHER" id="PTHR43537">
    <property type="entry name" value="TRANSCRIPTIONAL REGULATOR, GNTR FAMILY"/>
    <property type="match status" value="1"/>
</dbReference>
<feature type="domain" description="HTH gntR-type" evidence="5">
    <location>
        <begin position="1"/>
        <end position="68"/>
    </location>
</feature>
<gene>
    <name evidence="6" type="ORF">JOE66_000472</name>
</gene>
<keyword evidence="1" id="KW-0805">Transcription regulation</keyword>
<dbReference type="PANTHER" id="PTHR43537:SF5">
    <property type="entry name" value="UXU OPERON TRANSCRIPTIONAL REGULATOR"/>
    <property type="match status" value="1"/>
</dbReference>
<dbReference type="SMART" id="SM00895">
    <property type="entry name" value="FCD"/>
    <property type="match status" value="1"/>
</dbReference>
<protein>
    <submittedName>
        <fullName evidence="6">DNA-binding GntR family transcriptional regulator</fullName>
    </submittedName>
</protein>
<evidence type="ECO:0000313" key="6">
    <source>
        <dbReference type="EMBL" id="MBM7470838.1"/>
    </source>
</evidence>
<dbReference type="EMBL" id="JAFBBU010000001">
    <property type="protein sequence ID" value="MBM7470838.1"/>
    <property type="molecule type" value="Genomic_DNA"/>
</dbReference>
<feature type="region of interest" description="Disordered" evidence="4">
    <location>
        <begin position="217"/>
        <end position="237"/>
    </location>
</feature>
<evidence type="ECO:0000256" key="2">
    <source>
        <dbReference type="ARBA" id="ARBA00023125"/>
    </source>
</evidence>
<dbReference type="Gene3D" id="1.20.120.530">
    <property type="entry name" value="GntR ligand-binding domain-like"/>
    <property type="match status" value="1"/>
</dbReference>
<reference evidence="6 7" key="1">
    <citation type="submission" date="2021-01" db="EMBL/GenBank/DDBJ databases">
        <title>Sequencing the genomes of 1000 actinobacteria strains.</title>
        <authorList>
            <person name="Klenk H.-P."/>
        </authorList>
    </citation>
    <scope>NUCLEOTIDE SEQUENCE [LARGE SCALE GENOMIC DNA]</scope>
    <source>
        <strain evidence="6 7">DSM 13057</strain>
    </source>
</reference>
<dbReference type="InterPro" id="IPR008920">
    <property type="entry name" value="TF_FadR/GntR_C"/>
</dbReference>
<evidence type="ECO:0000256" key="4">
    <source>
        <dbReference type="SAM" id="MobiDB-lite"/>
    </source>
</evidence>
<dbReference type="InterPro" id="IPR036388">
    <property type="entry name" value="WH-like_DNA-bd_sf"/>
</dbReference>
<evidence type="ECO:0000256" key="1">
    <source>
        <dbReference type="ARBA" id="ARBA00023015"/>
    </source>
</evidence>
<comment type="caution">
    <text evidence="6">The sequence shown here is derived from an EMBL/GenBank/DDBJ whole genome shotgun (WGS) entry which is preliminary data.</text>
</comment>
<dbReference type="InterPro" id="IPR036390">
    <property type="entry name" value="WH_DNA-bd_sf"/>
</dbReference>
<evidence type="ECO:0000259" key="5">
    <source>
        <dbReference type="PROSITE" id="PS50949"/>
    </source>
</evidence>
<dbReference type="SUPFAM" id="SSF46785">
    <property type="entry name" value="Winged helix' DNA-binding domain"/>
    <property type="match status" value="1"/>
</dbReference>